<dbReference type="STRING" id="383372.Rcas_1340"/>
<dbReference type="Proteomes" id="UP000000263">
    <property type="component" value="Chromosome"/>
</dbReference>
<dbReference type="HOGENOM" id="CLU_2571676_0_0_0"/>
<accession>A7NIX8</accession>
<evidence type="ECO:0000313" key="1">
    <source>
        <dbReference type="EMBL" id="ABU57436.1"/>
    </source>
</evidence>
<reference evidence="1 2" key="1">
    <citation type="submission" date="2007-08" db="EMBL/GenBank/DDBJ databases">
        <title>Complete sequence of Roseiflexus castenholzii DSM 13941.</title>
        <authorList>
            <consortium name="US DOE Joint Genome Institute"/>
            <person name="Copeland A."/>
            <person name="Lucas S."/>
            <person name="Lapidus A."/>
            <person name="Barry K."/>
            <person name="Glavina del Rio T."/>
            <person name="Dalin E."/>
            <person name="Tice H."/>
            <person name="Pitluck S."/>
            <person name="Thompson L.S."/>
            <person name="Brettin T."/>
            <person name="Bruce D."/>
            <person name="Detter J.C."/>
            <person name="Han C."/>
            <person name="Tapia R."/>
            <person name="Schmutz J."/>
            <person name="Larimer F."/>
            <person name="Land M."/>
            <person name="Hauser L."/>
            <person name="Kyrpides N."/>
            <person name="Mikhailova N."/>
            <person name="Bryant D.A."/>
            <person name="Hanada S."/>
            <person name="Tsukatani Y."/>
            <person name="Richardson P."/>
        </authorList>
    </citation>
    <scope>NUCLEOTIDE SEQUENCE [LARGE SCALE GENOMIC DNA]</scope>
    <source>
        <strain evidence="2">DSM 13941 / HLO8</strain>
    </source>
</reference>
<evidence type="ECO:0000313" key="2">
    <source>
        <dbReference type="Proteomes" id="UP000000263"/>
    </source>
</evidence>
<dbReference type="EMBL" id="CP000804">
    <property type="protein sequence ID" value="ABU57436.1"/>
    <property type="molecule type" value="Genomic_DNA"/>
</dbReference>
<dbReference type="KEGG" id="rca:Rcas_1340"/>
<keyword evidence="2" id="KW-1185">Reference proteome</keyword>
<name>A7NIX8_ROSCS</name>
<protein>
    <submittedName>
        <fullName evidence="1">Uncharacterized protein</fullName>
    </submittedName>
</protein>
<dbReference type="AlphaFoldDB" id="A7NIX8"/>
<gene>
    <name evidence="1" type="ordered locus">Rcas_1340</name>
</gene>
<sequence>MGCLIVDVRTPTRLDASAPPCPAWYHMHAGDVQCRRVLHAIAVAETSLADDQLEKVPRPARAPAMAAGLSKFGSSMRQVDY</sequence>
<proteinExistence type="predicted"/>
<organism evidence="1 2">
    <name type="scientific">Roseiflexus castenholzii (strain DSM 13941 / HLO8)</name>
    <dbReference type="NCBI Taxonomy" id="383372"/>
    <lineage>
        <taxon>Bacteria</taxon>
        <taxon>Bacillati</taxon>
        <taxon>Chloroflexota</taxon>
        <taxon>Chloroflexia</taxon>
        <taxon>Chloroflexales</taxon>
        <taxon>Roseiflexineae</taxon>
        <taxon>Roseiflexaceae</taxon>
        <taxon>Roseiflexus</taxon>
    </lineage>
</organism>